<evidence type="ECO:0000313" key="2">
    <source>
        <dbReference type="Proteomes" id="UP000218209"/>
    </source>
</evidence>
<dbReference type="Proteomes" id="UP000218209">
    <property type="component" value="Unassembled WGS sequence"/>
</dbReference>
<accession>A0A1X6PA00</accession>
<dbReference type="EMBL" id="KV918838">
    <property type="protein sequence ID" value="OSX77463.1"/>
    <property type="molecule type" value="Genomic_DNA"/>
</dbReference>
<name>A0A1X6PA00_PORUM</name>
<gene>
    <name evidence="1" type="ORF">BU14_0148s0039</name>
</gene>
<dbReference type="AlphaFoldDB" id="A0A1X6PA00"/>
<keyword evidence="2" id="KW-1185">Reference proteome</keyword>
<sequence length="47" mass="5014">MWGDSVIVEGRELSPRIIEYDTVRSFCVLPTYVPAGEGGGRGVGEAS</sequence>
<organism evidence="1 2">
    <name type="scientific">Porphyra umbilicalis</name>
    <name type="common">Purple laver</name>
    <name type="synonym">Red alga</name>
    <dbReference type="NCBI Taxonomy" id="2786"/>
    <lineage>
        <taxon>Eukaryota</taxon>
        <taxon>Rhodophyta</taxon>
        <taxon>Bangiophyceae</taxon>
        <taxon>Bangiales</taxon>
        <taxon>Bangiaceae</taxon>
        <taxon>Porphyra</taxon>
    </lineage>
</organism>
<reference evidence="1 2" key="1">
    <citation type="submission" date="2017-03" db="EMBL/GenBank/DDBJ databases">
        <title>WGS assembly of Porphyra umbilicalis.</title>
        <authorList>
            <person name="Brawley S.H."/>
            <person name="Blouin N.A."/>
            <person name="Ficko-Blean E."/>
            <person name="Wheeler G.L."/>
            <person name="Lohr M."/>
            <person name="Goodson H.V."/>
            <person name="Jenkins J.W."/>
            <person name="Blaby-Haas C.E."/>
            <person name="Helliwell K.E."/>
            <person name="Chan C."/>
            <person name="Marriage T."/>
            <person name="Bhattacharya D."/>
            <person name="Klein A.S."/>
            <person name="Badis Y."/>
            <person name="Brodie J."/>
            <person name="Cao Y."/>
            <person name="Collen J."/>
            <person name="Dittami S.M."/>
            <person name="Gachon C.M."/>
            <person name="Green B.R."/>
            <person name="Karpowicz S."/>
            <person name="Kim J.W."/>
            <person name="Kudahl U."/>
            <person name="Lin S."/>
            <person name="Michel G."/>
            <person name="Mittag M."/>
            <person name="Olson B.J."/>
            <person name="Pangilinan J."/>
            <person name="Peng Y."/>
            <person name="Qiu H."/>
            <person name="Shu S."/>
            <person name="Singer J.T."/>
            <person name="Smith A.G."/>
            <person name="Sprecher B.N."/>
            <person name="Wagner V."/>
            <person name="Wang W."/>
            <person name="Wang Z.-Y."/>
            <person name="Yan J."/>
            <person name="Yarish C."/>
            <person name="Zoeuner-Riek S."/>
            <person name="Zhuang Y."/>
            <person name="Zou Y."/>
            <person name="Lindquist E.A."/>
            <person name="Grimwood J."/>
            <person name="Barry K."/>
            <person name="Rokhsar D.S."/>
            <person name="Schmutz J."/>
            <person name="Stiller J.W."/>
            <person name="Grossman A.R."/>
            <person name="Prochnik S.E."/>
        </authorList>
    </citation>
    <scope>NUCLEOTIDE SEQUENCE [LARGE SCALE GENOMIC DNA]</scope>
    <source>
        <strain evidence="1">4086291</strain>
    </source>
</reference>
<evidence type="ECO:0000313" key="1">
    <source>
        <dbReference type="EMBL" id="OSX77463.1"/>
    </source>
</evidence>
<protein>
    <submittedName>
        <fullName evidence="1">Uncharacterized protein</fullName>
    </submittedName>
</protein>
<proteinExistence type="predicted"/>